<keyword evidence="5 7" id="KW-0508">mRNA splicing</keyword>
<name>A0ABQ9ZT01_9CRUS</name>
<dbReference type="EMBL" id="JAOYFB010000005">
    <property type="protein sequence ID" value="KAK4016054.1"/>
    <property type="molecule type" value="Genomic_DNA"/>
</dbReference>
<evidence type="ECO:0000256" key="2">
    <source>
        <dbReference type="ARBA" id="ARBA00010028"/>
    </source>
</evidence>
<evidence type="ECO:0000313" key="9">
    <source>
        <dbReference type="EMBL" id="KAK4016054.1"/>
    </source>
</evidence>
<evidence type="ECO:0000256" key="6">
    <source>
        <dbReference type="ARBA" id="ARBA00023242"/>
    </source>
</evidence>
<organism evidence="9 10">
    <name type="scientific">Daphnia magna</name>
    <dbReference type="NCBI Taxonomy" id="35525"/>
    <lineage>
        <taxon>Eukaryota</taxon>
        <taxon>Metazoa</taxon>
        <taxon>Ecdysozoa</taxon>
        <taxon>Arthropoda</taxon>
        <taxon>Crustacea</taxon>
        <taxon>Branchiopoda</taxon>
        <taxon>Diplostraca</taxon>
        <taxon>Cladocera</taxon>
        <taxon>Anomopoda</taxon>
        <taxon>Daphniidae</taxon>
        <taxon>Daphnia</taxon>
    </lineage>
</organism>
<feature type="region of interest" description="Disordered" evidence="8">
    <location>
        <begin position="87"/>
        <end position="107"/>
    </location>
</feature>
<comment type="subunit">
    <text evidence="7">May be part of a spliceosome complex.</text>
</comment>
<evidence type="ECO:0000256" key="7">
    <source>
        <dbReference type="RuleBase" id="RU367148"/>
    </source>
</evidence>
<evidence type="ECO:0000256" key="1">
    <source>
        <dbReference type="ARBA" id="ARBA00004123"/>
    </source>
</evidence>
<proteinExistence type="inferred from homology"/>
<dbReference type="Proteomes" id="UP001234178">
    <property type="component" value="Unassembled WGS sequence"/>
</dbReference>
<evidence type="ECO:0000256" key="3">
    <source>
        <dbReference type="ARBA" id="ARBA00022664"/>
    </source>
</evidence>
<comment type="similarity">
    <text evidence="2 7">Belongs to the SYF2 family.</text>
</comment>
<comment type="function">
    <text evidence="7">Involved in pre-mRNA splicing.</text>
</comment>
<keyword evidence="10" id="KW-1185">Reference proteome</keyword>
<keyword evidence="3 7" id="KW-0507">mRNA processing</keyword>
<evidence type="ECO:0000313" key="10">
    <source>
        <dbReference type="Proteomes" id="UP001234178"/>
    </source>
</evidence>
<feature type="compositionally biased region" description="Basic and acidic residues" evidence="8">
    <location>
        <begin position="90"/>
        <end position="107"/>
    </location>
</feature>
<dbReference type="InterPro" id="IPR013260">
    <property type="entry name" value="mRNA_splic_SYF2"/>
</dbReference>
<accession>A0ABQ9ZT01</accession>
<comment type="caution">
    <text evidence="9">The sequence shown here is derived from an EMBL/GenBank/DDBJ whole genome shotgun (WGS) entry which is preliminary data.</text>
</comment>
<gene>
    <name evidence="9" type="ORF">OUZ56_031015</name>
</gene>
<comment type="subcellular location">
    <subcellularLocation>
        <location evidence="1 7">Nucleus</location>
    </subcellularLocation>
</comment>
<evidence type="ECO:0000256" key="4">
    <source>
        <dbReference type="ARBA" id="ARBA00022728"/>
    </source>
</evidence>
<dbReference type="Pfam" id="PF08231">
    <property type="entry name" value="SYF2"/>
    <property type="match status" value="1"/>
</dbReference>
<dbReference type="PANTHER" id="PTHR13264">
    <property type="entry name" value="GCIP-INTERACTING PROTEIN P29"/>
    <property type="match status" value="1"/>
</dbReference>
<evidence type="ECO:0000256" key="5">
    <source>
        <dbReference type="ARBA" id="ARBA00023187"/>
    </source>
</evidence>
<protein>
    <recommendedName>
        <fullName evidence="7">Pre-mRNA-splicing factor SYF2</fullName>
    </recommendedName>
</protein>
<sequence length="290" mass="34030">MRKKLNNLSNTYAMPLAVQTEHHLLDFSQPYGELAMTGDDIGLYFVVCGRSTVSAAFRMSDKPDLPKSNTNAEASKQIERMKKLRQLHSRRNEARQKNHQEVLEESKRSKLPANWEAKKARADWILETEAQREEAARLGKDYSRSKLLEVGADEAERKERRNQKKNPDKGFADFEQATFRQYSRLVQDIKPNMEEYEKDKANLGDAFYAGKNTIVHGLHKDSPEAMNRMVEDLHKQIEKREKYSRRRRHDDDAEIDYINERNMRFNKKLDRFYGEFTTEIKQNLERGTAI</sequence>
<keyword evidence="6 7" id="KW-0539">Nucleus</keyword>
<evidence type="ECO:0000256" key="8">
    <source>
        <dbReference type="SAM" id="MobiDB-lite"/>
    </source>
</evidence>
<dbReference type="PANTHER" id="PTHR13264:SF5">
    <property type="entry name" value="PRE-MRNA-SPLICING FACTOR SYF2"/>
    <property type="match status" value="1"/>
</dbReference>
<reference evidence="9 10" key="1">
    <citation type="journal article" date="2023" name="Nucleic Acids Res.">
        <title>The hologenome of Daphnia magna reveals possible DNA methylation and microbiome-mediated evolution of the host genome.</title>
        <authorList>
            <person name="Chaturvedi A."/>
            <person name="Li X."/>
            <person name="Dhandapani V."/>
            <person name="Marshall H."/>
            <person name="Kissane S."/>
            <person name="Cuenca-Cambronero M."/>
            <person name="Asole G."/>
            <person name="Calvet F."/>
            <person name="Ruiz-Romero M."/>
            <person name="Marangio P."/>
            <person name="Guigo R."/>
            <person name="Rago D."/>
            <person name="Mirbahai L."/>
            <person name="Eastwood N."/>
            <person name="Colbourne J.K."/>
            <person name="Zhou J."/>
            <person name="Mallon E."/>
            <person name="Orsini L."/>
        </authorList>
    </citation>
    <scope>NUCLEOTIDE SEQUENCE [LARGE SCALE GENOMIC DNA]</scope>
    <source>
        <strain evidence="9">LRV0_1</strain>
    </source>
</reference>
<keyword evidence="4 7" id="KW-0747">Spliceosome</keyword>